<evidence type="ECO:0000313" key="3">
    <source>
        <dbReference type="EMBL" id="VAV92071.1"/>
    </source>
</evidence>
<proteinExistence type="predicted"/>
<dbReference type="PANTHER" id="PTHR11647">
    <property type="entry name" value="HYDRANTOINASE/DIHYDROPYRIMIDINASE FAMILY MEMBER"/>
    <property type="match status" value="1"/>
</dbReference>
<dbReference type="SUPFAM" id="SSF51338">
    <property type="entry name" value="Composite domain of metallo-dependent hydrolases"/>
    <property type="match status" value="1"/>
</dbReference>
<evidence type="ECO:0000259" key="2">
    <source>
        <dbReference type="Pfam" id="PF01979"/>
    </source>
</evidence>
<sequence length="423" mass="44967">MRKSVIKILLATAVTISFAGNIAHAKSLVIKGGTVHTLGKKGTLDNATIVIKDGIIKAVGQNITIPKGAEVIDATGRIVIPGAMHSGSRLGLSEISMTEDSNEHSARKSPFSAAFDVRRGLKSNSVVVDDNRRQGVTHAITQPSGSDGIFYGSAAVISLTGAADMIYAKGPMIANPANGGNRSVAWAKIRLILDQVKYYDQNRARIMKGEGPDDFILSGYNMAALIPVLKARQKLVLMVNSEDDIRQAMALKADYGLDIILSGAVEAWKLAGDLAAAKIPVIINPETDLPGNFGKVGATLRNAALLDAAGVSFAISPGGMAANHNAFMIYQVAGLAVAHGLDWDRALEAITLNPARIFGINRSFGSIEKGKLANIAIWDGDPLEVTSNTAYVIVKGVNHPLLSRRTLLRDRYLDLNKKPFALQ</sequence>
<dbReference type="InterPro" id="IPR011059">
    <property type="entry name" value="Metal-dep_hydrolase_composite"/>
</dbReference>
<organism evidence="3">
    <name type="scientific">hydrothermal vent metagenome</name>
    <dbReference type="NCBI Taxonomy" id="652676"/>
    <lineage>
        <taxon>unclassified sequences</taxon>
        <taxon>metagenomes</taxon>
        <taxon>ecological metagenomes</taxon>
    </lineage>
</organism>
<comment type="cofactor">
    <cofactor evidence="1">
        <name>Zn(2+)</name>
        <dbReference type="ChEBI" id="CHEBI:29105"/>
    </cofactor>
</comment>
<protein>
    <recommendedName>
        <fullName evidence="2">Amidohydrolase-related domain-containing protein</fullName>
    </recommendedName>
</protein>
<dbReference type="InterPro" id="IPR050378">
    <property type="entry name" value="Metallo-dep_Hydrolases_sf"/>
</dbReference>
<dbReference type="AlphaFoldDB" id="A0A3B0RKU2"/>
<accession>A0A3B0RKU2</accession>
<dbReference type="Pfam" id="PF01979">
    <property type="entry name" value="Amidohydro_1"/>
    <property type="match status" value="1"/>
</dbReference>
<dbReference type="InterPro" id="IPR006680">
    <property type="entry name" value="Amidohydro-rel"/>
</dbReference>
<dbReference type="InterPro" id="IPR032466">
    <property type="entry name" value="Metal_Hydrolase"/>
</dbReference>
<dbReference type="Gene3D" id="2.30.40.10">
    <property type="entry name" value="Urease, subunit C, domain 1"/>
    <property type="match status" value="1"/>
</dbReference>
<dbReference type="GO" id="GO:0016812">
    <property type="term" value="F:hydrolase activity, acting on carbon-nitrogen (but not peptide) bonds, in cyclic amides"/>
    <property type="evidence" value="ECO:0007669"/>
    <property type="project" value="TreeGrafter"/>
</dbReference>
<evidence type="ECO:0000256" key="1">
    <source>
        <dbReference type="ARBA" id="ARBA00001947"/>
    </source>
</evidence>
<name>A0A3B0RKU2_9ZZZZ</name>
<dbReference type="GO" id="GO:0005829">
    <property type="term" value="C:cytosol"/>
    <property type="evidence" value="ECO:0007669"/>
    <property type="project" value="TreeGrafter"/>
</dbReference>
<feature type="domain" description="Amidohydrolase-related" evidence="2">
    <location>
        <begin position="305"/>
        <end position="396"/>
    </location>
</feature>
<gene>
    <name evidence="3" type="ORF">MNBD_ALPHA01-1493</name>
</gene>
<dbReference type="EMBL" id="UOEJ01000028">
    <property type="protein sequence ID" value="VAV92071.1"/>
    <property type="molecule type" value="Genomic_DNA"/>
</dbReference>
<dbReference type="SUPFAM" id="SSF51556">
    <property type="entry name" value="Metallo-dependent hydrolases"/>
    <property type="match status" value="1"/>
</dbReference>
<reference evidence="3" key="1">
    <citation type="submission" date="2018-06" db="EMBL/GenBank/DDBJ databases">
        <authorList>
            <person name="Zhirakovskaya E."/>
        </authorList>
    </citation>
    <scope>NUCLEOTIDE SEQUENCE</scope>
</reference>
<dbReference type="PANTHER" id="PTHR11647:SF1">
    <property type="entry name" value="COLLAPSIN RESPONSE MEDIATOR PROTEIN"/>
    <property type="match status" value="1"/>
</dbReference>
<dbReference type="Gene3D" id="3.20.20.140">
    <property type="entry name" value="Metal-dependent hydrolases"/>
    <property type="match status" value="1"/>
</dbReference>